<dbReference type="PANTHER" id="PTHR46630:SF1">
    <property type="entry name" value="TETRATRICOPEPTIDE REPEAT PROTEIN 29"/>
    <property type="match status" value="1"/>
</dbReference>
<accession>A0A1G6THA1</accession>
<reference evidence="7" key="1">
    <citation type="submission" date="2016-10" db="EMBL/GenBank/DDBJ databases">
        <authorList>
            <person name="Varghese N."/>
            <person name="Submissions S."/>
        </authorList>
    </citation>
    <scope>NUCLEOTIDE SEQUENCE [LARGE SCALE GENOMIC DNA]</scope>
    <source>
        <strain evidence="7">DSM 21620</strain>
    </source>
</reference>
<dbReference type="InterPro" id="IPR019734">
    <property type="entry name" value="TPR_rpt"/>
</dbReference>
<evidence type="ECO:0000256" key="3">
    <source>
        <dbReference type="ARBA" id="ARBA00022737"/>
    </source>
</evidence>
<dbReference type="PANTHER" id="PTHR46630">
    <property type="entry name" value="TETRATRICOPEPTIDE REPEAT PROTEIN 29"/>
    <property type="match status" value="1"/>
</dbReference>
<name>A0A1G6THA1_9BACI</name>
<organism evidence="6 7">
    <name type="scientific">Terribacillus halophilus</name>
    <dbReference type="NCBI Taxonomy" id="361279"/>
    <lineage>
        <taxon>Bacteria</taxon>
        <taxon>Bacillati</taxon>
        <taxon>Bacillota</taxon>
        <taxon>Bacilli</taxon>
        <taxon>Bacillales</taxon>
        <taxon>Bacillaceae</taxon>
        <taxon>Terribacillus</taxon>
    </lineage>
</organism>
<dbReference type="STRING" id="361279.SAMN05421663_108154"/>
<keyword evidence="7" id="KW-1185">Reference proteome</keyword>
<evidence type="ECO:0000256" key="1">
    <source>
        <dbReference type="ARBA" id="ARBA00004496"/>
    </source>
</evidence>
<evidence type="ECO:0000256" key="5">
    <source>
        <dbReference type="ARBA" id="ARBA00038253"/>
    </source>
</evidence>
<keyword evidence="3" id="KW-0677">Repeat</keyword>
<dbReference type="RefSeq" id="WP_093727983.1">
    <property type="nucleotide sequence ID" value="NZ_FMZB01000008.1"/>
</dbReference>
<dbReference type="InterPro" id="IPR011990">
    <property type="entry name" value="TPR-like_helical_dom_sf"/>
</dbReference>
<gene>
    <name evidence="6" type="ORF">SAMN05421663_108154</name>
</gene>
<evidence type="ECO:0000256" key="2">
    <source>
        <dbReference type="ARBA" id="ARBA00022490"/>
    </source>
</evidence>
<sequence>MPVQMEEFTALKAELQTGKAPKEVIRRLEDMSTGTDDSLRLRIYHLLAGYHASSRQYEQTILHCQRAIRLAEVVSGPDLSLIIDSYLIYAAMETSYKQTAAARVELAKLLLFLEKRQFKDAFVSGKIYLQLAKTAIAEEQIDLAIRELKESASFFKQAAADLHPAVQQVLHLLVQVYEEAGLYEEAQTLVKEQIKEMMRLQARKRELAWRIRQGELFFYTDLKKARRILSKALQLTEQADETELSVRVYVLLGEIDEEMRQFPRAISYYERARSAGKAADQLMSYLEIKIGLLAMKAGHIEKAKRYLENIPPHTPASIQDPALYALATLYGQEKEYGRGRHILKKLLSGRQEETKMRADALQLLASFEFELHHIGEAIRLFEDASGIYRKNSHHRFEQAMTMLKLGGSYEEIGDQKQAAICYEEAVAVMEKTRHRQGIEEALAQILRFYEKNENPLKRYIYENKLVKWQLEKIR</sequence>
<evidence type="ECO:0000256" key="4">
    <source>
        <dbReference type="ARBA" id="ARBA00022803"/>
    </source>
</evidence>
<dbReference type="EMBL" id="FMZB01000008">
    <property type="protein sequence ID" value="SDD27715.1"/>
    <property type="molecule type" value="Genomic_DNA"/>
</dbReference>
<evidence type="ECO:0000313" key="7">
    <source>
        <dbReference type="Proteomes" id="UP000198666"/>
    </source>
</evidence>
<comment type="similarity">
    <text evidence="5">Belongs to the Rap family.</text>
</comment>
<keyword evidence="4" id="KW-0802">TPR repeat</keyword>
<dbReference type="Proteomes" id="UP000198666">
    <property type="component" value="Unassembled WGS sequence"/>
</dbReference>
<dbReference type="Gene3D" id="1.25.40.10">
    <property type="entry name" value="Tetratricopeptide repeat domain"/>
    <property type="match status" value="3"/>
</dbReference>
<evidence type="ECO:0000313" key="6">
    <source>
        <dbReference type="EMBL" id="SDD27715.1"/>
    </source>
</evidence>
<protein>
    <submittedName>
        <fullName evidence="6">Tfp pilus assembly protein PilF</fullName>
    </submittedName>
</protein>
<dbReference type="AlphaFoldDB" id="A0A1G6THA1"/>
<dbReference type="Pfam" id="PF13424">
    <property type="entry name" value="TPR_12"/>
    <property type="match status" value="1"/>
</dbReference>
<dbReference type="SMART" id="SM00028">
    <property type="entry name" value="TPR"/>
    <property type="match status" value="5"/>
</dbReference>
<dbReference type="InterPro" id="IPR051476">
    <property type="entry name" value="Bac_ResReg_Asp_Phosphatase"/>
</dbReference>
<comment type="subcellular location">
    <subcellularLocation>
        <location evidence="1">Cytoplasm</location>
    </subcellularLocation>
</comment>
<dbReference type="SUPFAM" id="SSF48452">
    <property type="entry name" value="TPR-like"/>
    <property type="match status" value="2"/>
</dbReference>
<dbReference type="GO" id="GO:0005737">
    <property type="term" value="C:cytoplasm"/>
    <property type="evidence" value="ECO:0007669"/>
    <property type="project" value="UniProtKB-SubCell"/>
</dbReference>
<keyword evidence="2" id="KW-0963">Cytoplasm</keyword>
<proteinExistence type="inferred from homology"/>